<accession>A0A6C0MEG3</accession>
<keyword evidence="2" id="KW-0496">Mitochondrion</keyword>
<geneLocation type="mitochondrion" evidence="2"/>
<evidence type="ECO:0000256" key="1">
    <source>
        <dbReference type="SAM" id="Phobius"/>
    </source>
</evidence>
<protein>
    <submittedName>
        <fullName evidence="2">NADH dehydrogenase subunit 4L</fullName>
    </submittedName>
</protein>
<dbReference type="EMBL" id="MN577635">
    <property type="protein sequence ID" value="QHV34355.1"/>
    <property type="molecule type" value="Genomic_DNA"/>
</dbReference>
<dbReference type="GeneID" id="44154342"/>
<feature type="transmembrane region" description="Helical" evidence="1">
    <location>
        <begin position="51"/>
        <end position="76"/>
    </location>
</feature>
<sequence length="90" mass="10710">MIFFFIMVLFSFISLMFTRKYILICLLSLEFIVISLLVIFILFFSLVFNSFYFYILLMTFFVCDGALGLSLLVYMVRCHGNNFLSSMFLW</sequence>
<dbReference type="Gene3D" id="1.10.287.3510">
    <property type="match status" value="1"/>
</dbReference>
<keyword evidence="1" id="KW-0472">Membrane</keyword>
<name>A0A6C0MEG3_9HEMI</name>
<feature type="transmembrane region" description="Helical" evidence="1">
    <location>
        <begin position="21"/>
        <end position="45"/>
    </location>
</feature>
<reference evidence="2" key="1">
    <citation type="journal article" date="2020" name="Int. J. Biol. Macromol.">
        <title>Comparative mitogenomes of six species in the subfamily Iassinae (Hemiptera: Cicadellidae) and phylogenetic analysis.</title>
        <authorList>
            <person name="Wang J."/>
            <person name="Wu Y."/>
            <person name="Dai R."/>
            <person name="Yang M."/>
        </authorList>
    </citation>
    <scope>NUCLEOTIDE SEQUENCE</scope>
</reference>
<dbReference type="RefSeq" id="YP_009733517.1">
    <property type="nucleotide sequence ID" value="NC_046067.1"/>
</dbReference>
<organism evidence="2">
    <name type="scientific">Krisna concava</name>
    <dbReference type="NCBI Taxonomy" id="1962554"/>
    <lineage>
        <taxon>Eukaryota</taxon>
        <taxon>Metazoa</taxon>
        <taxon>Ecdysozoa</taxon>
        <taxon>Arthropoda</taxon>
        <taxon>Hexapoda</taxon>
        <taxon>Insecta</taxon>
        <taxon>Pterygota</taxon>
        <taxon>Neoptera</taxon>
        <taxon>Paraneoptera</taxon>
        <taxon>Hemiptera</taxon>
        <taxon>Auchenorrhyncha</taxon>
        <taxon>Membracoidea</taxon>
        <taxon>Cicadellidae</taxon>
        <taxon>Iassinae</taxon>
        <taxon>Krisna</taxon>
    </lineage>
</organism>
<proteinExistence type="predicted"/>
<dbReference type="AlphaFoldDB" id="A0A6C0MEG3"/>
<evidence type="ECO:0000313" key="2">
    <source>
        <dbReference type="EMBL" id="QHV34355.1"/>
    </source>
</evidence>
<gene>
    <name evidence="2" type="primary">ND4L</name>
</gene>
<keyword evidence="1" id="KW-1133">Transmembrane helix</keyword>
<keyword evidence="1" id="KW-0812">Transmembrane</keyword>
<dbReference type="CTD" id="4539"/>